<feature type="transmembrane region" description="Helical" evidence="5">
    <location>
        <begin position="168"/>
        <end position="187"/>
    </location>
</feature>
<dbReference type="InterPro" id="IPR047817">
    <property type="entry name" value="ABC2_TM_bact-type"/>
</dbReference>
<dbReference type="Proteomes" id="UP000183120">
    <property type="component" value="Unassembled WGS sequence"/>
</dbReference>
<dbReference type="PIRSF" id="PIRSF006648">
    <property type="entry name" value="DrrB"/>
    <property type="match status" value="1"/>
</dbReference>
<dbReference type="Pfam" id="PF01061">
    <property type="entry name" value="ABC2_membrane"/>
    <property type="match status" value="1"/>
</dbReference>
<evidence type="ECO:0000259" key="6">
    <source>
        <dbReference type="PROSITE" id="PS51012"/>
    </source>
</evidence>
<comment type="caution">
    <text evidence="7">The sequence shown here is derived from an EMBL/GenBank/DDBJ whole genome shotgun (WGS) entry which is preliminary data.</text>
</comment>
<evidence type="ECO:0000256" key="3">
    <source>
        <dbReference type="ARBA" id="ARBA00022989"/>
    </source>
</evidence>
<dbReference type="GO" id="GO:0140359">
    <property type="term" value="F:ABC-type transporter activity"/>
    <property type="evidence" value="ECO:0007669"/>
    <property type="project" value="InterPro"/>
</dbReference>
<feature type="transmembrane region" description="Helical" evidence="5">
    <location>
        <begin position="100"/>
        <end position="126"/>
    </location>
</feature>
<organism evidence="7 8">
    <name type="scientific">Candidatus Gottesmanbacteria bacterium CG1_02_37_22</name>
    <dbReference type="NCBI Taxonomy" id="1805209"/>
    <lineage>
        <taxon>Bacteria</taxon>
        <taxon>Candidatus Gottesmaniibacteriota</taxon>
    </lineage>
</organism>
<feature type="domain" description="ABC transmembrane type-2" evidence="6">
    <location>
        <begin position="21"/>
        <end position="247"/>
    </location>
</feature>
<reference evidence="7 8" key="1">
    <citation type="journal article" date="2016" name="Environ. Microbiol.">
        <title>Genomic resolution of a cold subsurface aquifer community provides metabolic insights for novel microbes adapted to high CO concentrations.</title>
        <authorList>
            <person name="Probst A.J."/>
            <person name="Castelle C.J."/>
            <person name="Singh A."/>
            <person name="Brown C.T."/>
            <person name="Anantharaman K."/>
            <person name="Sharon I."/>
            <person name="Hug L.A."/>
            <person name="Burstein D."/>
            <person name="Emerson J.B."/>
            <person name="Thomas B.C."/>
            <person name="Banfield J.F."/>
        </authorList>
    </citation>
    <scope>NUCLEOTIDE SEQUENCE [LARGE SCALE GENOMIC DNA]</scope>
    <source>
        <strain evidence="7">CG1_02_37_22</strain>
    </source>
</reference>
<evidence type="ECO:0000256" key="5">
    <source>
        <dbReference type="RuleBase" id="RU361157"/>
    </source>
</evidence>
<sequence>MMSTIYILWLRQIKRYLRSRSRIIGSLGQPVLFLFALGFGFGPIFQKAGQGNYIQFLAPGIIAMSILFTSIFNGIEIIWDRQFGFLKETLVAPVSRIEIMLGRTLGGATVAVFQGVIVFGIALLVGFTPISFSGFLLSIIIMILIATLFTALGTAIASVLDDIHGFQLIMNFLIMPLFFLSGALFPLNGLSGVMKVITTIDPLTYGVDGLRGTLVGASHFGLLTDFSVLIIIMVLLLGVGSYLFSKIQI</sequence>
<dbReference type="PANTHER" id="PTHR43229">
    <property type="entry name" value="NODULATION PROTEIN J"/>
    <property type="match status" value="1"/>
</dbReference>
<feature type="transmembrane region" description="Helical" evidence="5">
    <location>
        <begin position="21"/>
        <end position="41"/>
    </location>
</feature>
<keyword evidence="4 5" id="KW-0472">Membrane</keyword>
<dbReference type="AlphaFoldDB" id="A0A1J4TQU2"/>
<feature type="transmembrane region" description="Helical" evidence="5">
    <location>
        <begin position="132"/>
        <end position="156"/>
    </location>
</feature>
<comment type="similarity">
    <text evidence="5">Belongs to the ABC-2 integral membrane protein family.</text>
</comment>
<keyword evidence="2 5" id="KW-0812">Transmembrane</keyword>
<dbReference type="PROSITE" id="PS51012">
    <property type="entry name" value="ABC_TM2"/>
    <property type="match status" value="1"/>
</dbReference>
<dbReference type="PANTHER" id="PTHR43229:SF2">
    <property type="entry name" value="NODULATION PROTEIN J"/>
    <property type="match status" value="1"/>
</dbReference>
<dbReference type="EMBL" id="MNUY01000070">
    <property type="protein sequence ID" value="OIO13037.1"/>
    <property type="molecule type" value="Genomic_DNA"/>
</dbReference>
<keyword evidence="5" id="KW-1003">Cell membrane</keyword>
<proteinExistence type="inferred from homology"/>
<evidence type="ECO:0000313" key="8">
    <source>
        <dbReference type="Proteomes" id="UP000183120"/>
    </source>
</evidence>
<keyword evidence="5" id="KW-0813">Transport</keyword>
<feature type="transmembrane region" description="Helical" evidence="5">
    <location>
        <begin position="226"/>
        <end position="244"/>
    </location>
</feature>
<dbReference type="GO" id="GO:0043190">
    <property type="term" value="C:ATP-binding cassette (ABC) transporter complex"/>
    <property type="evidence" value="ECO:0007669"/>
    <property type="project" value="InterPro"/>
</dbReference>
<dbReference type="InterPro" id="IPR000412">
    <property type="entry name" value="ABC_2_transport"/>
</dbReference>
<evidence type="ECO:0000256" key="4">
    <source>
        <dbReference type="ARBA" id="ARBA00023136"/>
    </source>
</evidence>
<comment type="subcellular location">
    <subcellularLocation>
        <location evidence="5">Cell membrane</location>
        <topology evidence="5">Multi-pass membrane protein</topology>
    </subcellularLocation>
    <subcellularLocation>
        <location evidence="1">Membrane</location>
        <topology evidence="1">Multi-pass membrane protein</topology>
    </subcellularLocation>
</comment>
<name>A0A1J4TQU2_9BACT</name>
<feature type="transmembrane region" description="Helical" evidence="5">
    <location>
        <begin position="53"/>
        <end position="79"/>
    </location>
</feature>
<dbReference type="STRING" id="1805209.AUJ73_04395"/>
<accession>A0A1J4TQU2</accession>
<protein>
    <recommendedName>
        <fullName evidence="5">Transport permease protein</fullName>
    </recommendedName>
</protein>
<dbReference type="InterPro" id="IPR051784">
    <property type="entry name" value="Nod_factor_ABC_transporter"/>
</dbReference>
<evidence type="ECO:0000313" key="7">
    <source>
        <dbReference type="EMBL" id="OIO13037.1"/>
    </source>
</evidence>
<dbReference type="InterPro" id="IPR013525">
    <property type="entry name" value="ABC2_TM"/>
</dbReference>
<evidence type="ECO:0000256" key="1">
    <source>
        <dbReference type="ARBA" id="ARBA00004141"/>
    </source>
</evidence>
<dbReference type="PRINTS" id="PR00164">
    <property type="entry name" value="ABC2TRNSPORT"/>
</dbReference>
<keyword evidence="3 5" id="KW-1133">Transmembrane helix</keyword>
<evidence type="ECO:0000256" key="2">
    <source>
        <dbReference type="ARBA" id="ARBA00022692"/>
    </source>
</evidence>
<gene>
    <name evidence="7" type="ORF">AUJ73_04395</name>
</gene>